<keyword evidence="2" id="KW-1185">Reference proteome</keyword>
<protein>
    <submittedName>
        <fullName evidence="1">Uncharacterized protein</fullName>
    </submittedName>
</protein>
<sequence>MAINYKKCPRCGKRDSIPIVYGYPTVELAEEAEKGKVVLGGCCVMEDDPEFHCQNCNYQWNRLEAEEAAYGEITGFKASVGGYFDGFTQVHIDFAARQIIRTHSLDDPEAVFSKRLAVKTLKNLPGQLKDMDLLNWKRRYENSQVLDGTQWQVEIQRQGRILRKSGSNGFPDKWDDFCRLIQKISGRPFA</sequence>
<organism evidence="1 2">
    <name type="scientific">Anoxynatronum buryatiense</name>
    <dbReference type="NCBI Taxonomy" id="489973"/>
    <lineage>
        <taxon>Bacteria</taxon>
        <taxon>Bacillati</taxon>
        <taxon>Bacillota</taxon>
        <taxon>Clostridia</taxon>
        <taxon>Eubacteriales</taxon>
        <taxon>Clostridiaceae</taxon>
        <taxon>Anoxynatronum</taxon>
    </lineage>
</organism>
<dbReference type="RefSeq" id="WP_283410041.1">
    <property type="nucleotide sequence ID" value="NZ_FXUF01000011.1"/>
</dbReference>
<dbReference type="Proteomes" id="UP001158066">
    <property type="component" value="Unassembled WGS sequence"/>
</dbReference>
<name>A0AA45WXG6_9CLOT</name>
<reference evidence="1" key="1">
    <citation type="submission" date="2017-05" db="EMBL/GenBank/DDBJ databases">
        <authorList>
            <person name="Varghese N."/>
            <person name="Submissions S."/>
        </authorList>
    </citation>
    <scope>NUCLEOTIDE SEQUENCE</scope>
    <source>
        <strain evidence="1">Su22</strain>
    </source>
</reference>
<evidence type="ECO:0000313" key="1">
    <source>
        <dbReference type="EMBL" id="SMP64288.1"/>
    </source>
</evidence>
<evidence type="ECO:0000313" key="2">
    <source>
        <dbReference type="Proteomes" id="UP001158066"/>
    </source>
</evidence>
<proteinExistence type="predicted"/>
<comment type="caution">
    <text evidence="1">The sequence shown here is derived from an EMBL/GenBank/DDBJ whole genome shotgun (WGS) entry which is preliminary data.</text>
</comment>
<gene>
    <name evidence="1" type="ORF">SAMN06296020_111127</name>
</gene>
<dbReference type="AlphaFoldDB" id="A0AA45WXG6"/>
<accession>A0AA45WXG6</accession>
<dbReference type="EMBL" id="FXUF01000011">
    <property type="protein sequence ID" value="SMP64288.1"/>
    <property type="molecule type" value="Genomic_DNA"/>
</dbReference>